<dbReference type="STRING" id="2518989.IMCC3088_2748"/>
<dbReference type="OrthoDB" id="5887723at2"/>
<dbReference type="InterPro" id="IPR050740">
    <property type="entry name" value="Aldehyde_DH_Superfamily"/>
</dbReference>
<sequence>MSSSIELCVSQSSWLSPLNYIDGNWLPAASADYIEVFNPATGAVVAVVPDSSDDDSLLALDAAYAAFQDWRKTDVRTRSNLLREWHRLIVENTEDLAMLMSLEQGKPLAEARGEVAYGASYVLWYAEEALRLNGTILPNLLGDRQQQVRIEPVGVVACITPWNFPLAIIARKIAPALAAGCTVVAKPSEETPLTALALADLAHRAGIPKGVLNMVVASRENTPVLVKAWLDDPRVRKISFTGSTAVGKYLAKESAQTLKRLSLELGGNAPFIVFDSAQIDVAVSALLQGKFRNGGQTCICPNRVFVQESVYEAFCSALVAKVESLKCGPATQLDAEIGPMINAKAIQKIDSHIDSAKTGGARVLCGGFPLSGADFESGHFYCPTVLVDVPKGTLFCHEETFGPVVPVFKFKHEEDVVAEANSTPYGLAAYFCSEDYRQIERVAASLDVGVVGINTGIVASEAAPFGGVKESGYGREGSKQGLLDYCDTKYLCQSMT</sequence>
<dbReference type="PANTHER" id="PTHR43353:SF5">
    <property type="entry name" value="SUCCINATE-SEMIALDEHYDE DEHYDROGENASE, MITOCHONDRIAL"/>
    <property type="match status" value="1"/>
</dbReference>
<accession>F3L4X0</accession>
<dbReference type="PROSITE" id="PS00687">
    <property type="entry name" value="ALDEHYDE_DEHYDR_GLU"/>
    <property type="match status" value="1"/>
</dbReference>
<dbReference type="SUPFAM" id="SSF53720">
    <property type="entry name" value="ALDH-like"/>
    <property type="match status" value="1"/>
</dbReference>
<dbReference type="Proteomes" id="UP000005615">
    <property type="component" value="Unassembled WGS sequence"/>
</dbReference>
<protein>
    <submittedName>
        <fullName evidence="4">Succinate-semialdehyde dehydrogenase [NADP+]</fullName>
    </submittedName>
</protein>
<dbReference type="InterPro" id="IPR029510">
    <property type="entry name" value="Ald_DH_CS_GLU"/>
</dbReference>
<gene>
    <name evidence="4" type="ORF">IMCC3088_2748</name>
</gene>
<dbReference type="Gene3D" id="3.40.309.10">
    <property type="entry name" value="Aldehyde Dehydrogenase, Chain A, domain 2"/>
    <property type="match status" value="1"/>
</dbReference>
<comment type="caution">
    <text evidence="4">The sequence shown here is derived from an EMBL/GenBank/DDBJ whole genome shotgun (WGS) entry which is preliminary data.</text>
</comment>
<dbReference type="InterPro" id="IPR016163">
    <property type="entry name" value="Ald_DH_C"/>
</dbReference>
<dbReference type="GO" id="GO:0004777">
    <property type="term" value="F:succinate-semialdehyde dehydrogenase (NAD+) activity"/>
    <property type="evidence" value="ECO:0007669"/>
    <property type="project" value="TreeGrafter"/>
</dbReference>
<evidence type="ECO:0000256" key="2">
    <source>
        <dbReference type="ARBA" id="ARBA00023002"/>
    </source>
</evidence>
<evidence type="ECO:0000256" key="1">
    <source>
        <dbReference type="ARBA" id="ARBA00009986"/>
    </source>
</evidence>
<keyword evidence="2 3" id="KW-0560">Oxidoreductase</keyword>
<reference evidence="4 5" key="1">
    <citation type="journal article" date="2011" name="J. Bacteriol.">
        <title>Genome sequence of strain IMCC3088, a proteorhodopsin-containing marine bacterium belonging to the OM60/NOR5 clade.</title>
        <authorList>
            <person name="Jang Y."/>
            <person name="Oh H.M."/>
            <person name="Kang I."/>
            <person name="Lee K."/>
            <person name="Yang S.J."/>
            <person name="Cho J.C."/>
        </authorList>
    </citation>
    <scope>NUCLEOTIDE SEQUENCE [LARGE SCALE GENOMIC DNA]</scope>
    <source>
        <strain evidence="4 5">IMCC3088</strain>
    </source>
</reference>
<name>F3L4X0_9GAMM</name>
<organism evidence="4 5">
    <name type="scientific">Aequoribacter fuscus</name>
    <dbReference type="NCBI Taxonomy" id="2518989"/>
    <lineage>
        <taxon>Bacteria</taxon>
        <taxon>Pseudomonadati</taxon>
        <taxon>Pseudomonadota</taxon>
        <taxon>Gammaproteobacteria</taxon>
        <taxon>Cellvibrionales</taxon>
        <taxon>Halieaceae</taxon>
        <taxon>Aequoribacter</taxon>
    </lineage>
</organism>
<proteinExistence type="inferred from homology"/>
<dbReference type="GO" id="GO:0009450">
    <property type="term" value="P:gamma-aminobutyric acid catabolic process"/>
    <property type="evidence" value="ECO:0007669"/>
    <property type="project" value="TreeGrafter"/>
</dbReference>
<dbReference type="PROSITE" id="PS00070">
    <property type="entry name" value="ALDEHYDE_DEHYDR_CYS"/>
    <property type="match status" value="1"/>
</dbReference>
<comment type="similarity">
    <text evidence="1 3">Belongs to the aldehyde dehydrogenase family.</text>
</comment>
<dbReference type="RefSeq" id="WP_009576888.1">
    <property type="nucleotide sequence ID" value="NZ_AEIG01000092.1"/>
</dbReference>
<evidence type="ECO:0000256" key="3">
    <source>
        <dbReference type="RuleBase" id="RU003345"/>
    </source>
</evidence>
<dbReference type="FunFam" id="3.40.309.10:FF:000004">
    <property type="entry name" value="Succinate-semialdehyde dehydrogenase I"/>
    <property type="match status" value="1"/>
</dbReference>
<keyword evidence="5" id="KW-1185">Reference proteome</keyword>
<dbReference type="FunFam" id="3.40.605.10:FF:000005">
    <property type="entry name" value="Succinate-semialdehyde dehydrogenase I"/>
    <property type="match status" value="1"/>
</dbReference>
<dbReference type="EMBL" id="AEIG01000092">
    <property type="protein sequence ID" value="EGG28611.1"/>
    <property type="molecule type" value="Genomic_DNA"/>
</dbReference>
<dbReference type="Pfam" id="PF00171">
    <property type="entry name" value="Aldedh"/>
    <property type="match status" value="1"/>
</dbReference>
<dbReference type="eggNOG" id="COG1012">
    <property type="taxonomic scope" value="Bacteria"/>
</dbReference>
<dbReference type="CDD" id="cd07103">
    <property type="entry name" value="ALDH_F5_SSADH_GabD"/>
    <property type="match status" value="1"/>
</dbReference>
<dbReference type="AlphaFoldDB" id="F3L4X0"/>
<dbReference type="Gene3D" id="3.40.605.10">
    <property type="entry name" value="Aldehyde Dehydrogenase, Chain A, domain 1"/>
    <property type="match status" value="1"/>
</dbReference>
<dbReference type="PANTHER" id="PTHR43353">
    <property type="entry name" value="SUCCINATE-SEMIALDEHYDE DEHYDROGENASE, MITOCHONDRIAL"/>
    <property type="match status" value="1"/>
</dbReference>
<evidence type="ECO:0000313" key="5">
    <source>
        <dbReference type="Proteomes" id="UP000005615"/>
    </source>
</evidence>
<evidence type="ECO:0000313" key="4">
    <source>
        <dbReference type="EMBL" id="EGG28611.1"/>
    </source>
</evidence>
<dbReference type="InterPro" id="IPR016161">
    <property type="entry name" value="Ald_DH/histidinol_DH"/>
</dbReference>
<dbReference type="InterPro" id="IPR016162">
    <property type="entry name" value="Ald_DH_N"/>
</dbReference>
<dbReference type="InterPro" id="IPR015590">
    <property type="entry name" value="Aldehyde_DH_dom"/>
</dbReference>
<dbReference type="InterPro" id="IPR016160">
    <property type="entry name" value="Ald_DH_CS_CYS"/>
</dbReference>